<reference evidence="2" key="1">
    <citation type="submission" date="2018-06" db="EMBL/GenBank/DDBJ databases">
        <authorList>
            <person name="Zhirakovskaya E."/>
        </authorList>
    </citation>
    <scope>NUCLEOTIDE SEQUENCE</scope>
</reference>
<dbReference type="GO" id="GO:0016491">
    <property type="term" value="F:oxidoreductase activity"/>
    <property type="evidence" value="ECO:0007669"/>
    <property type="project" value="InterPro"/>
</dbReference>
<dbReference type="PANTHER" id="PTHR13887:SF41">
    <property type="entry name" value="THIOREDOXIN SUPERFAMILY PROTEIN"/>
    <property type="match status" value="1"/>
</dbReference>
<dbReference type="SUPFAM" id="SSF52833">
    <property type="entry name" value="Thioredoxin-like"/>
    <property type="match status" value="1"/>
</dbReference>
<sequence length="209" mass="23794">MATLPELKVTVFSDYICPFCYVGHHRLLRLNDSYDLKINWCFVEIHPETSTLGEPIDSLDYPSEQWQQMVTNLKRIASEENIPLAELSFITNSKNALLLSEATKQCGREIFYTLHEKLFYTYFVEGKNIGDQETLKTLAIDCGVNESIIESAWSDEQFNKRLLENFNTARKSEVQSVPSFVFGEDVLTGVVSEAEFRSAAEKVLKTVSS</sequence>
<protein>
    <recommendedName>
        <fullName evidence="1">DSBA-like thioredoxin domain-containing protein</fullName>
    </recommendedName>
</protein>
<dbReference type="PANTHER" id="PTHR13887">
    <property type="entry name" value="GLUTATHIONE S-TRANSFERASE KAPPA"/>
    <property type="match status" value="1"/>
</dbReference>
<feature type="domain" description="DSBA-like thioredoxin" evidence="1">
    <location>
        <begin position="9"/>
        <end position="199"/>
    </location>
</feature>
<dbReference type="AlphaFoldDB" id="A0A3B0WWS2"/>
<name>A0A3B0WWS2_9ZZZZ</name>
<organism evidence="2">
    <name type="scientific">hydrothermal vent metagenome</name>
    <dbReference type="NCBI Taxonomy" id="652676"/>
    <lineage>
        <taxon>unclassified sequences</taxon>
        <taxon>metagenomes</taxon>
        <taxon>ecological metagenomes</taxon>
    </lineage>
</organism>
<evidence type="ECO:0000259" key="1">
    <source>
        <dbReference type="Pfam" id="PF01323"/>
    </source>
</evidence>
<accession>A0A3B0WWS2</accession>
<dbReference type="Pfam" id="PF01323">
    <property type="entry name" value="DSBA"/>
    <property type="match status" value="1"/>
</dbReference>
<proteinExistence type="predicted"/>
<evidence type="ECO:0000313" key="2">
    <source>
        <dbReference type="EMBL" id="VAW55672.1"/>
    </source>
</evidence>
<dbReference type="InterPro" id="IPR001853">
    <property type="entry name" value="DSBA-like_thioredoxin_dom"/>
</dbReference>
<gene>
    <name evidence="2" type="ORF">MNBD_GAMMA05-2225</name>
</gene>
<dbReference type="InterPro" id="IPR036249">
    <property type="entry name" value="Thioredoxin-like_sf"/>
</dbReference>
<dbReference type="EMBL" id="UOFE01000049">
    <property type="protein sequence ID" value="VAW55672.1"/>
    <property type="molecule type" value="Genomic_DNA"/>
</dbReference>
<dbReference type="Gene3D" id="3.40.30.10">
    <property type="entry name" value="Glutaredoxin"/>
    <property type="match status" value="1"/>
</dbReference>